<accession>A0ABU1L5G0</accession>
<evidence type="ECO:0000313" key="1">
    <source>
        <dbReference type="EMBL" id="MDR6378453.1"/>
    </source>
</evidence>
<name>A0ABU1L5G0_9BURK</name>
<protein>
    <submittedName>
        <fullName evidence="1">Uncharacterized protein</fullName>
    </submittedName>
</protein>
<evidence type="ECO:0000313" key="2">
    <source>
        <dbReference type="Proteomes" id="UP001185254"/>
    </source>
</evidence>
<organism evidence="1 2">
    <name type="scientific">Paraburkholderia caledonica</name>
    <dbReference type="NCBI Taxonomy" id="134536"/>
    <lineage>
        <taxon>Bacteria</taxon>
        <taxon>Pseudomonadati</taxon>
        <taxon>Pseudomonadota</taxon>
        <taxon>Betaproteobacteria</taxon>
        <taxon>Burkholderiales</taxon>
        <taxon>Burkholderiaceae</taxon>
        <taxon>Paraburkholderia</taxon>
    </lineage>
</organism>
<keyword evidence="2" id="KW-1185">Reference proteome</keyword>
<sequence>MRNRQQSVFSTLLALSIALWPAKSWSDVAPFSLDKLSMTHCATEAGVLVLNYKDVETGSPYATDFDKREVSVAISNSRALILKKIGAEVTKRGISLHKTLLVSPPAPAQIKDRHMSPNPARSGNWKVFIEDIQYAAQGSAPGFPIKCGTALQFNDFGDSAVAVSECFTYENKHRFLSTLTRVDLEALRCQEVRR</sequence>
<dbReference type="RefSeq" id="WP_310069969.1">
    <property type="nucleotide sequence ID" value="NZ_JAVDQN010000005.1"/>
</dbReference>
<dbReference type="EMBL" id="JAVDQN010000005">
    <property type="protein sequence ID" value="MDR6378453.1"/>
    <property type="molecule type" value="Genomic_DNA"/>
</dbReference>
<proteinExistence type="predicted"/>
<reference evidence="1 2" key="1">
    <citation type="submission" date="2023-07" db="EMBL/GenBank/DDBJ databases">
        <title>Sorghum-associated microbial communities from plants grown in Nebraska, USA.</title>
        <authorList>
            <person name="Schachtman D."/>
        </authorList>
    </citation>
    <scope>NUCLEOTIDE SEQUENCE [LARGE SCALE GENOMIC DNA]</scope>
    <source>
        <strain evidence="1 2">DS1039</strain>
    </source>
</reference>
<gene>
    <name evidence="1" type="ORF">J2776_005174</name>
</gene>
<comment type="caution">
    <text evidence="1">The sequence shown here is derived from an EMBL/GenBank/DDBJ whole genome shotgun (WGS) entry which is preliminary data.</text>
</comment>
<dbReference type="Proteomes" id="UP001185254">
    <property type="component" value="Unassembled WGS sequence"/>
</dbReference>